<evidence type="ECO:0000313" key="2">
    <source>
        <dbReference type="EMBL" id="MDM7855050.1"/>
    </source>
</evidence>
<keyword evidence="1" id="KW-1133">Transmembrane helix</keyword>
<accession>A0ABT7SFU3</accession>
<dbReference type="EMBL" id="JAUCGQ010000001">
    <property type="protein sequence ID" value="MDM7855050.1"/>
    <property type="molecule type" value="Genomic_DNA"/>
</dbReference>
<keyword evidence="1" id="KW-0812">Transmembrane</keyword>
<comment type="caution">
    <text evidence="2">The sequence shown here is derived from an EMBL/GenBank/DDBJ whole genome shotgun (WGS) entry which is preliminary data.</text>
</comment>
<dbReference type="Proteomes" id="UP001529338">
    <property type="component" value="Unassembled WGS sequence"/>
</dbReference>
<proteinExistence type="predicted"/>
<organism evidence="2 3">
    <name type="scientific">Cellulomonas alba</name>
    <dbReference type="NCBI Taxonomy" id="3053467"/>
    <lineage>
        <taxon>Bacteria</taxon>
        <taxon>Bacillati</taxon>
        <taxon>Actinomycetota</taxon>
        <taxon>Actinomycetes</taxon>
        <taxon>Micrococcales</taxon>
        <taxon>Cellulomonadaceae</taxon>
        <taxon>Cellulomonas</taxon>
    </lineage>
</organism>
<evidence type="ECO:0000313" key="3">
    <source>
        <dbReference type="Proteomes" id="UP001529338"/>
    </source>
</evidence>
<feature type="transmembrane region" description="Helical" evidence="1">
    <location>
        <begin position="21"/>
        <end position="43"/>
    </location>
</feature>
<keyword evidence="3" id="KW-1185">Reference proteome</keyword>
<evidence type="ECO:0000256" key="1">
    <source>
        <dbReference type="SAM" id="Phobius"/>
    </source>
</evidence>
<feature type="transmembrane region" description="Helical" evidence="1">
    <location>
        <begin position="207"/>
        <end position="226"/>
    </location>
</feature>
<feature type="transmembrane region" description="Helical" evidence="1">
    <location>
        <begin position="128"/>
        <end position="148"/>
    </location>
</feature>
<dbReference type="RefSeq" id="WP_289454860.1">
    <property type="nucleotide sequence ID" value="NZ_JAUCGQ010000001.1"/>
</dbReference>
<feature type="transmembrane region" description="Helical" evidence="1">
    <location>
        <begin position="168"/>
        <end position="187"/>
    </location>
</feature>
<keyword evidence="1" id="KW-0472">Membrane</keyword>
<reference evidence="2 3" key="1">
    <citation type="submission" date="2023-06" db="EMBL/GenBank/DDBJ databases">
        <title>Cellulomonas sp. MW4 Whole genome sequence.</title>
        <authorList>
            <person name="Park S."/>
        </authorList>
    </citation>
    <scope>NUCLEOTIDE SEQUENCE [LARGE SCALE GENOMIC DNA]</scope>
    <source>
        <strain evidence="2 3">MW4</strain>
    </source>
</reference>
<protein>
    <submittedName>
        <fullName evidence="2">DUF2975 domain-containing protein</fullName>
    </submittedName>
</protein>
<name>A0ABT7SFU3_9CELL</name>
<sequence>MQTTAIDDDLRVQPNPARARVVAGLLEATLWVLLAVVIVTQVVRPLVGPSMLGIGQGPYWGMDREIRADLSPDVWARAAADLGGTLPAALARGLGDGEYHRGEAVESTLPNSVEIQAWDPDLRQTAGLGGSALLTGVVVAVALALALLVVRDLRRGRLFRAANLRRVYAAAVVVGFGGMLAQVLGAWGRVGILESPRLAGYVEPSWSVSFVPLVVGLTLAGGAEVLRLGVRMQRDVEGLV</sequence>
<gene>
    <name evidence="2" type="ORF">QRT04_08915</name>
</gene>